<dbReference type="AlphaFoldDB" id="A0AB74UAU7"/>
<dbReference type="EMBL" id="CP159578">
    <property type="protein sequence ID" value="XCJ78077.1"/>
    <property type="molecule type" value="Genomic_DNA"/>
</dbReference>
<dbReference type="InterPro" id="IPR006638">
    <property type="entry name" value="Elp3/MiaA/NifB-like_rSAM"/>
</dbReference>
<evidence type="ECO:0000259" key="5">
    <source>
        <dbReference type="PROSITE" id="PS51918"/>
    </source>
</evidence>
<feature type="region of interest" description="Disordered" evidence="4">
    <location>
        <begin position="339"/>
        <end position="365"/>
    </location>
</feature>
<evidence type="ECO:0000256" key="3">
    <source>
        <dbReference type="ARBA" id="ARBA00023014"/>
    </source>
</evidence>
<dbReference type="Gene3D" id="3.80.30.30">
    <property type="match status" value="1"/>
</dbReference>
<sequence>MSSPTPPRDPYAASPGPLKGRGATFNPHNRFQPSHTEAFDDGWWQEALPQRIPTQIQHETPRSALSWNHSPDLGFDRSLNPYRGCEHGCIYCYARPSHAYWDLSPGIDFETRLIAKQGMAARLREELCKPGYRCQPINLSGNTDCYQPIEAEYGTTRELLTLLLECRHPVTLVTKSALILRDRDLLAALAEQRLVRVFISLTSLDNELKRTLEPRTASPAARLKTLGELAAAGIPVGALLAPVIPAINDHEIETLLERAAEAGATSASWTLLRLPREVAPLFEAWLEAHYPERAGKVMSLIRQSRGGASNDSRFGHRMRGEGIFVDMIDQRFRRAAGRLGLQRRPDQGLDTRHFRPPHRQQDLFS</sequence>
<gene>
    <name evidence="6" type="ORF">ABV408_11550</name>
</gene>
<dbReference type="PANTHER" id="PTHR43432">
    <property type="entry name" value="SLR0285 PROTEIN"/>
    <property type="match status" value="1"/>
</dbReference>
<keyword evidence="1" id="KW-0479">Metal-binding</keyword>
<proteinExistence type="predicted"/>
<dbReference type="RefSeq" id="WP_353979099.1">
    <property type="nucleotide sequence ID" value="NZ_CP159578.1"/>
</dbReference>
<feature type="region of interest" description="Disordered" evidence="4">
    <location>
        <begin position="1"/>
        <end position="32"/>
    </location>
</feature>
<feature type="compositionally biased region" description="Basic and acidic residues" evidence="4">
    <location>
        <begin position="343"/>
        <end position="353"/>
    </location>
</feature>
<dbReference type="SFLD" id="SFLDS00029">
    <property type="entry name" value="Radical_SAM"/>
    <property type="match status" value="1"/>
</dbReference>
<dbReference type="GO" id="GO:0046872">
    <property type="term" value="F:metal ion binding"/>
    <property type="evidence" value="ECO:0007669"/>
    <property type="project" value="UniProtKB-KW"/>
</dbReference>
<dbReference type="SMART" id="SM00729">
    <property type="entry name" value="Elp3"/>
    <property type="match status" value="1"/>
</dbReference>
<dbReference type="SUPFAM" id="SSF102114">
    <property type="entry name" value="Radical SAM enzymes"/>
    <property type="match status" value="1"/>
</dbReference>
<evidence type="ECO:0000256" key="4">
    <source>
        <dbReference type="SAM" id="MobiDB-lite"/>
    </source>
</evidence>
<evidence type="ECO:0000256" key="2">
    <source>
        <dbReference type="ARBA" id="ARBA00023004"/>
    </source>
</evidence>
<dbReference type="InterPro" id="IPR040086">
    <property type="entry name" value="MJ0683-like"/>
</dbReference>
<keyword evidence="3" id="KW-0411">Iron-sulfur</keyword>
<dbReference type="GO" id="GO:0051536">
    <property type="term" value="F:iron-sulfur cluster binding"/>
    <property type="evidence" value="ECO:0007669"/>
    <property type="project" value="UniProtKB-KW"/>
</dbReference>
<evidence type="ECO:0000313" key="6">
    <source>
        <dbReference type="EMBL" id="XCJ78077.1"/>
    </source>
</evidence>
<dbReference type="CDD" id="cd01335">
    <property type="entry name" value="Radical_SAM"/>
    <property type="match status" value="1"/>
</dbReference>
<organism evidence="6">
    <name type="scientific">Salinicola endophyticus</name>
    <dbReference type="NCBI Taxonomy" id="1949083"/>
    <lineage>
        <taxon>Bacteria</taxon>
        <taxon>Pseudomonadati</taxon>
        <taxon>Pseudomonadota</taxon>
        <taxon>Gammaproteobacteria</taxon>
        <taxon>Oceanospirillales</taxon>
        <taxon>Halomonadaceae</taxon>
        <taxon>Salinicola</taxon>
    </lineage>
</organism>
<reference evidence="6" key="1">
    <citation type="submission" date="2024-06" db="EMBL/GenBank/DDBJ databases">
        <title>Complete genome of Salinicola endophyticus HNIBRBA4755.</title>
        <authorList>
            <person name="Shin S.Y."/>
            <person name="Kang H."/>
            <person name="Song J."/>
        </authorList>
    </citation>
    <scope>NUCLEOTIDE SEQUENCE</scope>
    <source>
        <strain evidence="6">HNIBRBA4755</strain>
    </source>
</reference>
<dbReference type="InterPro" id="IPR058240">
    <property type="entry name" value="rSAM_sf"/>
</dbReference>
<feature type="domain" description="Radical SAM core" evidence="5">
    <location>
        <begin position="71"/>
        <end position="308"/>
    </location>
</feature>
<protein>
    <submittedName>
        <fullName evidence="6">PA0069 family radical SAM protein</fullName>
    </submittedName>
</protein>
<accession>A0AB74UAU7</accession>
<dbReference type="Pfam" id="PF04055">
    <property type="entry name" value="Radical_SAM"/>
    <property type="match status" value="1"/>
</dbReference>
<evidence type="ECO:0000256" key="1">
    <source>
        <dbReference type="ARBA" id="ARBA00022723"/>
    </source>
</evidence>
<dbReference type="PROSITE" id="PS51918">
    <property type="entry name" value="RADICAL_SAM"/>
    <property type="match status" value="1"/>
</dbReference>
<dbReference type="GO" id="GO:0003824">
    <property type="term" value="F:catalytic activity"/>
    <property type="evidence" value="ECO:0007669"/>
    <property type="project" value="InterPro"/>
</dbReference>
<name>A0AB74UAU7_9GAMM</name>
<dbReference type="InterPro" id="IPR007197">
    <property type="entry name" value="rSAM"/>
</dbReference>
<dbReference type="SFLD" id="SFLDG01084">
    <property type="entry name" value="Uncharacterised_Radical_SAM_Su"/>
    <property type="match status" value="1"/>
</dbReference>
<dbReference type="NCBIfam" id="NF033668">
    <property type="entry name" value="rSAM_PA0069"/>
    <property type="match status" value="1"/>
</dbReference>
<dbReference type="PANTHER" id="PTHR43432:SF3">
    <property type="entry name" value="SLR0285 PROTEIN"/>
    <property type="match status" value="1"/>
</dbReference>
<keyword evidence="2" id="KW-0408">Iron</keyword>